<dbReference type="EMBL" id="JAULJE010000002">
    <property type="protein sequence ID" value="KAK1345474.1"/>
    <property type="molecule type" value="Genomic_DNA"/>
</dbReference>
<accession>A0AA40I9A7</accession>
<reference evidence="2" key="1">
    <citation type="submission" date="2023-06" db="EMBL/GenBank/DDBJ databases">
        <title>Reference genome for the Northern bat (Eptesicus nilssonii), a most northern bat species.</title>
        <authorList>
            <person name="Laine V.N."/>
            <person name="Pulliainen A.T."/>
            <person name="Lilley T.M."/>
        </authorList>
    </citation>
    <scope>NUCLEOTIDE SEQUENCE</scope>
    <source>
        <strain evidence="2">BLF_Eptnil</strain>
        <tissue evidence="2">Kidney</tissue>
    </source>
</reference>
<evidence type="ECO:0000256" key="1">
    <source>
        <dbReference type="SAM" id="MobiDB-lite"/>
    </source>
</evidence>
<sequence>MMNLESEQDQIQDMNNMQEARQSDGYIPDSEHQKPKVEGCTITVFPQPARFSHKARRAYQSPSQPGVEDPATPSSAPSMAFVASPAPIAAEPQREPTRKTPYKLGGLMV</sequence>
<dbReference type="Proteomes" id="UP001177744">
    <property type="component" value="Unassembled WGS sequence"/>
</dbReference>
<name>A0AA40I9A7_CNENI</name>
<evidence type="ECO:0000313" key="3">
    <source>
        <dbReference type="Proteomes" id="UP001177744"/>
    </source>
</evidence>
<protein>
    <submittedName>
        <fullName evidence="2">Uncharacterized protein</fullName>
    </submittedName>
</protein>
<dbReference type="AlphaFoldDB" id="A0AA40I9A7"/>
<feature type="compositionally biased region" description="Acidic residues" evidence="1">
    <location>
        <begin position="1"/>
        <end position="10"/>
    </location>
</feature>
<proteinExistence type="predicted"/>
<feature type="compositionally biased region" description="Polar residues" evidence="1">
    <location>
        <begin position="11"/>
        <end position="20"/>
    </location>
</feature>
<evidence type="ECO:0000313" key="2">
    <source>
        <dbReference type="EMBL" id="KAK1345474.1"/>
    </source>
</evidence>
<keyword evidence="3" id="KW-1185">Reference proteome</keyword>
<comment type="caution">
    <text evidence="2">The sequence shown here is derived from an EMBL/GenBank/DDBJ whole genome shotgun (WGS) entry which is preliminary data.</text>
</comment>
<feature type="region of interest" description="Disordered" evidence="1">
    <location>
        <begin position="1"/>
        <end position="34"/>
    </location>
</feature>
<organism evidence="2 3">
    <name type="scientific">Cnephaeus nilssonii</name>
    <name type="common">Northern bat</name>
    <name type="synonym">Eptesicus nilssonii</name>
    <dbReference type="NCBI Taxonomy" id="3371016"/>
    <lineage>
        <taxon>Eukaryota</taxon>
        <taxon>Metazoa</taxon>
        <taxon>Chordata</taxon>
        <taxon>Craniata</taxon>
        <taxon>Vertebrata</taxon>
        <taxon>Euteleostomi</taxon>
        <taxon>Mammalia</taxon>
        <taxon>Eutheria</taxon>
        <taxon>Laurasiatheria</taxon>
        <taxon>Chiroptera</taxon>
        <taxon>Yangochiroptera</taxon>
        <taxon>Vespertilionidae</taxon>
        <taxon>Cnephaeus</taxon>
    </lineage>
</organism>
<gene>
    <name evidence="2" type="ORF">QTO34_007931</name>
</gene>
<feature type="region of interest" description="Disordered" evidence="1">
    <location>
        <begin position="49"/>
        <end position="109"/>
    </location>
</feature>